<evidence type="ECO:0000256" key="7">
    <source>
        <dbReference type="SAM" id="Phobius"/>
    </source>
</evidence>
<dbReference type="PANTHER" id="PTHR14957">
    <property type="entry name" value="UBIQUITIN-LIKE-CONJUGATING ENZYME ATG10"/>
    <property type="match status" value="1"/>
</dbReference>
<dbReference type="CTD" id="36383524"/>
<evidence type="ECO:0000313" key="11">
    <source>
        <dbReference type="WormBase" id="SRAE_X000047100"/>
    </source>
</evidence>
<dbReference type="GO" id="GO:0005829">
    <property type="term" value="C:cytosol"/>
    <property type="evidence" value="ECO:0007669"/>
    <property type="project" value="TreeGrafter"/>
</dbReference>
<dbReference type="OMA" id="KQSAICR"/>
<evidence type="ECO:0000313" key="9">
    <source>
        <dbReference type="Proteomes" id="UP000035682"/>
    </source>
</evidence>
<dbReference type="GO" id="GO:0000422">
    <property type="term" value="P:autophagy of mitochondrion"/>
    <property type="evidence" value="ECO:0007669"/>
    <property type="project" value="TreeGrafter"/>
</dbReference>
<evidence type="ECO:0000256" key="3">
    <source>
        <dbReference type="ARBA" id="ARBA00022679"/>
    </source>
</evidence>
<protein>
    <recommendedName>
        <fullName evidence="2">Ubiquitin-like-conjugating enzyme ATG10</fullName>
    </recommendedName>
    <alternativeName>
        <fullName evidence="6">Autophagy-related protein 10</fullName>
    </alternativeName>
</protein>
<evidence type="ECO:0000256" key="6">
    <source>
        <dbReference type="ARBA" id="ARBA00029833"/>
    </source>
</evidence>
<evidence type="ECO:0000256" key="4">
    <source>
        <dbReference type="ARBA" id="ARBA00022786"/>
    </source>
</evidence>
<keyword evidence="5" id="KW-0072">Autophagy</keyword>
<proteinExistence type="inferred from homology"/>
<evidence type="ECO:0000256" key="5">
    <source>
        <dbReference type="ARBA" id="ARBA00023006"/>
    </source>
</evidence>
<dbReference type="OrthoDB" id="4089664at2759"/>
<dbReference type="RefSeq" id="XP_024510340.1">
    <property type="nucleotide sequence ID" value="XM_024644820.1"/>
</dbReference>
<sequence length="190" mass="22715">MSYLQKLLTRNFVVYFRMVTITLDEYSCQLEELVEVLNGYTNQHWTLINNNHYPIGKFEDVVIGKTNNMKMKRIVEIHYDIIYSLPKIWFNFYTLDWRRLTTDEIFNSGFINEAISIQLKSIPTFIITSAENPITNEPFYHFHACKTEKIMKNKETFLLRWLSFFGMYIGLNYDILFLTELINSYAKNII</sequence>
<keyword evidence="7" id="KW-0812">Transmembrane</keyword>
<reference evidence="8" key="1">
    <citation type="submission" date="2014-09" db="EMBL/GenBank/DDBJ databases">
        <authorList>
            <person name="Aslett A.Martin."/>
        </authorList>
    </citation>
    <scope>NUCLEOTIDE SEQUENCE</scope>
    <source>
        <strain evidence="8">ED321 Heterogonic</strain>
    </source>
</reference>
<keyword evidence="4" id="KW-0833">Ubl conjugation pathway</keyword>
<dbReference type="GO" id="GO:0032446">
    <property type="term" value="P:protein modification by small protein conjugation"/>
    <property type="evidence" value="ECO:0007669"/>
    <property type="project" value="TreeGrafter"/>
</dbReference>
<dbReference type="STRING" id="34506.A0A090LU33"/>
<dbReference type="PANTHER" id="PTHR14957:SF1">
    <property type="entry name" value="UBIQUITIN-LIKE-CONJUGATING ENZYME ATG10"/>
    <property type="match status" value="1"/>
</dbReference>
<name>A0A090LU33_STRRB</name>
<keyword evidence="7" id="KW-0472">Membrane</keyword>
<dbReference type="GO" id="GO:0061651">
    <property type="term" value="F:Atg12 conjugating enzyme activity"/>
    <property type="evidence" value="ECO:0007669"/>
    <property type="project" value="TreeGrafter"/>
</dbReference>
<reference evidence="9" key="2">
    <citation type="submission" date="2014-09" db="EMBL/GenBank/DDBJ databases">
        <authorList>
            <person name="Martin A.A."/>
        </authorList>
    </citation>
    <scope>NUCLEOTIDE SEQUENCE</scope>
    <source>
        <strain evidence="9">ED321</strain>
    </source>
</reference>
<dbReference type="EMBL" id="LN609530">
    <property type="protein sequence ID" value="CEF71144.1"/>
    <property type="molecule type" value="Genomic_DNA"/>
</dbReference>
<dbReference type="AlphaFoldDB" id="A0A090LU33"/>
<dbReference type="InterPro" id="IPR007135">
    <property type="entry name" value="Atg3/Atg10"/>
</dbReference>
<accession>A0A090LU33</accession>
<gene>
    <name evidence="8 10 11" type="ORF">SRAE_X000047100</name>
</gene>
<dbReference type="GO" id="GO:0000045">
    <property type="term" value="P:autophagosome assembly"/>
    <property type="evidence" value="ECO:0007669"/>
    <property type="project" value="TreeGrafter"/>
</dbReference>
<dbReference type="WormBase" id="SRAE_X000047100">
    <property type="protein sequence ID" value="SRP05320"/>
    <property type="gene ID" value="WBGene00266030"/>
</dbReference>
<evidence type="ECO:0000313" key="8">
    <source>
        <dbReference type="EMBL" id="CEF71144.1"/>
    </source>
</evidence>
<feature type="transmembrane region" description="Helical" evidence="7">
    <location>
        <begin position="157"/>
        <end position="178"/>
    </location>
</feature>
<dbReference type="Proteomes" id="UP000035682">
    <property type="component" value="Unplaced"/>
</dbReference>
<keyword evidence="7" id="KW-1133">Transmembrane helix</keyword>
<dbReference type="Gene3D" id="3.30.1460.50">
    <property type="match status" value="1"/>
</dbReference>
<evidence type="ECO:0000256" key="1">
    <source>
        <dbReference type="ARBA" id="ARBA00005696"/>
    </source>
</evidence>
<reference evidence="10" key="3">
    <citation type="submission" date="2020-12" db="UniProtKB">
        <authorList>
            <consortium name="WormBaseParasite"/>
        </authorList>
    </citation>
    <scope>IDENTIFICATION</scope>
</reference>
<comment type="similarity">
    <text evidence="1">Belongs to the ATG10 family.</text>
</comment>
<evidence type="ECO:0000256" key="2">
    <source>
        <dbReference type="ARBA" id="ARBA00021099"/>
    </source>
</evidence>
<dbReference type="Pfam" id="PF03987">
    <property type="entry name" value="Autophagy_act_C"/>
    <property type="match status" value="1"/>
</dbReference>
<evidence type="ECO:0000313" key="10">
    <source>
        <dbReference type="WBParaSite" id="SRAE_X000047100.1"/>
    </source>
</evidence>
<keyword evidence="9" id="KW-1185">Reference proteome</keyword>
<keyword evidence="3" id="KW-0808">Transferase</keyword>
<dbReference type="GeneID" id="36383524"/>
<organism evidence="8">
    <name type="scientific">Strongyloides ratti</name>
    <name type="common">Parasitic roundworm</name>
    <dbReference type="NCBI Taxonomy" id="34506"/>
    <lineage>
        <taxon>Eukaryota</taxon>
        <taxon>Metazoa</taxon>
        <taxon>Ecdysozoa</taxon>
        <taxon>Nematoda</taxon>
        <taxon>Chromadorea</taxon>
        <taxon>Rhabditida</taxon>
        <taxon>Tylenchina</taxon>
        <taxon>Panagrolaimomorpha</taxon>
        <taxon>Strongyloidoidea</taxon>
        <taxon>Strongyloididae</taxon>
        <taxon>Strongyloides</taxon>
    </lineage>
</organism>
<dbReference type="WBParaSite" id="SRAE_X000047100.1">
    <property type="protein sequence ID" value="SRAE_X000047100.1"/>
    <property type="gene ID" value="WBGene00266030"/>
</dbReference>